<evidence type="ECO:0000256" key="3">
    <source>
        <dbReference type="ARBA" id="ARBA00023163"/>
    </source>
</evidence>
<reference evidence="6 7" key="1">
    <citation type="submission" date="2019-01" db="EMBL/GenBank/DDBJ databases">
        <title>Chengkuizengella sp. nov., isolated from deep-sea sediment of East Pacific Ocean.</title>
        <authorList>
            <person name="Yang J."/>
            <person name="Lai Q."/>
            <person name="Shao Z."/>
        </authorList>
    </citation>
    <scope>NUCLEOTIDE SEQUENCE [LARGE SCALE GENOMIC DNA]</scope>
    <source>
        <strain evidence="6 7">YPA3-1-1</strain>
    </source>
</reference>
<evidence type="ECO:0000313" key="6">
    <source>
        <dbReference type="EMBL" id="NBI31186.1"/>
    </source>
</evidence>
<name>A0A6N9Q8H7_9BACL</name>
<keyword evidence="1" id="KW-0805">Transcription regulation</keyword>
<sequence>MIEDKADVLFAIFNEVLQEESLPLITKVAMKILQTPVENSQELVEKFYERIVAIEKPSIRLALYQVIIDYSREHGIMPYLAKGLLQTYLIEREDFTKLRSTYTSGKGVLSYDEFLTTEERGVMYYKLGVHAYYLSLFEEGLDLCKKALIAGIAETRMHANTIYCICNCYYHLENYIQAKEYLEQYKEFSLSEVKDNIKLTESRLHSVNGSHYRAVSLLQDSLPYCGNFTLLHVVNRLITLYLQMKNLSAIRELIQLEGKLLTIPYVTPFKKARLAQYFKLKGEYYILTERVEEGLKSFLEAAAGYAKVDLPSKESECFRIIRGTEAINRLRDQSSTFLKDSFTINLISPLKNVNALFENSNQHQVSLNGHSEDLIHLGNGTYFHTRELWVQLEDTKKNLSNREYELLNLFIKNEGEIITKKQIISLIWNDTADEGSVSVLITRLRKKLGKAAKTIQGRKQGGYIFKKSE</sequence>
<proteinExistence type="predicted"/>
<dbReference type="SUPFAM" id="SSF48452">
    <property type="entry name" value="TPR-like"/>
    <property type="match status" value="1"/>
</dbReference>
<accession>A0A6N9Q8H7</accession>
<dbReference type="GO" id="GO:0006355">
    <property type="term" value="P:regulation of DNA-templated transcription"/>
    <property type="evidence" value="ECO:0007669"/>
    <property type="project" value="InterPro"/>
</dbReference>
<evidence type="ECO:0000256" key="4">
    <source>
        <dbReference type="PROSITE-ProRule" id="PRU01091"/>
    </source>
</evidence>
<dbReference type="SUPFAM" id="SSF46894">
    <property type="entry name" value="C-terminal effector domain of the bipartite response regulators"/>
    <property type="match status" value="1"/>
</dbReference>
<organism evidence="6 7">
    <name type="scientific">Chengkuizengella marina</name>
    <dbReference type="NCBI Taxonomy" id="2507566"/>
    <lineage>
        <taxon>Bacteria</taxon>
        <taxon>Bacillati</taxon>
        <taxon>Bacillota</taxon>
        <taxon>Bacilli</taxon>
        <taxon>Bacillales</taxon>
        <taxon>Paenibacillaceae</taxon>
        <taxon>Chengkuizengella</taxon>
    </lineage>
</organism>
<dbReference type="CDD" id="cd00383">
    <property type="entry name" value="trans_reg_C"/>
    <property type="match status" value="1"/>
</dbReference>
<dbReference type="SMART" id="SM00862">
    <property type="entry name" value="Trans_reg_C"/>
    <property type="match status" value="1"/>
</dbReference>
<evidence type="ECO:0000256" key="2">
    <source>
        <dbReference type="ARBA" id="ARBA00023125"/>
    </source>
</evidence>
<dbReference type="InterPro" id="IPR001867">
    <property type="entry name" value="OmpR/PhoB-type_DNA-bd"/>
</dbReference>
<dbReference type="EMBL" id="SIJB01000065">
    <property type="protein sequence ID" value="NBI31186.1"/>
    <property type="molecule type" value="Genomic_DNA"/>
</dbReference>
<evidence type="ECO:0000313" key="7">
    <source>
        <dbReference type="Proteomes" id="UP000448943"/>
    </source>
</evidence>
<dbReference type="Gene3D" id="1.25.40.10">
    <property type="entry name" value="Tetratricopeptide repeat domain"/>
    <property type="match status" value="1"/>
</dbReference>
<dbReference type="InterPro" id="IPR016032">
    <property type="entry name" value="Sig_transdc_resp-reg_C-effctor"/>
</dbReference>
<evidence type="ECO:0000256" key="1">
    <source>
        <dbReference type="ARBA" id="ARBA00023015"/>
    </source>
</evidence>
<gene>
    <name evidence="6" type="ORF">ERL59_19825</name>
</gene>
<dbReference type="Proteomes" id="UP000448943">
    <property type="component" value="Unassembled WGS sequence"/>
</dbReference>
<dbReference type="GO" id="GO:0000160">
    <property type="term" value="P:phosphorelay signal transduction system"/>
    <property type="evidence" value="ECO:0007669"/>
    <property type="project" value="InterPro"/>
</dbReference>
<dbReference type="AlphaFoldDB" id="A0A6N9Q8H7"/>
<dbReference type="GO" id="GO:0003677">
    <property type="term" value="F:DNA binding"/>
    <property type="evidence" value="ECO:0007669"/>
    <property type="project" value="UniProtKB-UniRule"/>
</dbReference>
<comment type="caution">
    <text evidence="6">The sequence shown here is derived from an EMBL/GenBank/DDBJ whole genome shotgun (WGS) entry which is preliminary data.</text>
</comment>
<evidence type="ECO:0000259" key="5">
    <source>
        <dbReference type="PROSITE" id="PS51755"/>
    </source>
</evidence>
<dbReference type="OrthoDB" id="2663253at2"/>
<keyword evidence="2 4" id="KW-0238">DNA-binding</keyword>
<dbReference type="InterPro" id="IPR036388">
    <property type="entry name" value="WH-like_DNA-bd_sf"/>
</dbReference>
<dbReference type="RefSeq" id="WP_160648007.1">
    <property type="nucleotide sequence ID" value="NZ_SIJB01000065.1"/>
</dbReference>
<keyword evidence="3" id="KW-0804">Transcription</keyword>
<protein>
    <submittedName>
        <fullName evidence="6">Winged helix family transcriptional regulator</fullName>
    </submittedName>
</protein>
<feature type="DNA-binding region" description="OmpR/PhoB-type" evidence="4">
    <location>
        <begin position="372"/>
        <end position="467"/>
    </location>
</feature>
<dbReference type="InterPro" id="IPR011990">
    <property type="entry name" value="TPR-like_helical_dom_sf"/>
</dbReference>
<feature type="domain" description="OmpR/PhoB-type" evidence="5">
    <location>
        <begin position="372"/>
        <end position="467"/>
    </location>
</feature>
<dbReference type="Pfam" id="PF00486">
    <property type="entry name" value="Trans_reg_C"/>
    <property type="match status" value="1"/>
</dbReference>
<dbReference type="PROSITE" id="PS51755">
    <property type="entry name" value="OMPR_PHOB"/>
    <property type="match status" value="1"/>
</dbReference>
<dbReference type="Gene3D" id="1.10.10.10">
    <property type="entry name" value="Winged helix-like DNA-binding domain superfamily/Winged helix DNA-binding domain"/>
    <property type="match status" value="1"/>
</dbReference>
<keyword evidence="7" id="KW-1185">Reference proteome</keyword>